<organism evidence="3 5">
    <name type="scientific">Devosia psychrophila</name>
    <dbReference type="NCBI Taxonomy" id="728005"/>
    <lineage>
        <taxon>Bacteria</taxon>
        <taxon>Pseudomonadati</taxon>
        <taxon>Pseudomonadota</taxon>
        <taxon>Alphaproteobacteria</taxon>
        <taxon>Hyphomicrobiales</taxon>
        <taxon>Devosiaceae</taxon>
        <taxon>Devosia</taxon>
    </lineage>
</organism>
<feature type="region of interest" description="Disordered" evidence="1">
    <location>
        <begin position="39"/>
        <end position="73"/>
    </location>
</feature>
<dbReference type="PATRIC" id="fig|728005.3.peg.112"/>
<dbReference type="RefSeq" id="WP_046169295.1">
    <property type="nucleotide sequence ID" value="NZ_FOMB01000017.1"/>
</dbReference>
<reference evidence="3 5" key="2">
    <citation type="submission" date="2016-10" db="EMBL/GenBank/DDBJ databases">
        <authorList>
            <person name="de Groot N.N."/>
        </authorList>
    </citation>
    <scope>NUCLEOTIDE SEQUENCE [LARGE SCALE GENOMIC DNA]</scope>
    <source>
        <strain evidence="3 5">CGMCC 1.10210</strain>
    </source>
</reference>
<sequence length="107" mass="11640">MVDVRMPDGVVVRFPDDMPDDQIRTMIAGKFPQVAQQQQAQALPTPMPQKIAPVPRPRPMLGMGPGSDQTFTIQAPDGRKIQIRAQDEATAVRGAKEGSADHGPNLR</sequence>
<evidence type="ECO:0000313" key="5">
    <source>
        <dbReference type="Proteomes" id="UP000182258"/>
    </source>
</evidence>
<protein>
    <submittedName>
        <fullName evidence="3">Uncharacterized protein</fullName>
    </submittedName>
</protein>
<name>A0A0F5Q111_9HYPH</name>
<dbReference type="EMBL" id="LAPV01000011">
    <property type="protein sequence ID" value="KKC34602.1"/>
    <property type="molecule type" value="Genomic_DNA"/>
</dbReference>
<dbReference type="Proteomes" id="UP000033519">
    <property type="component" value="Unassembled WGS sequence"/>
</dbReference>
<accession>A0A0F5Q111</accession>
<reference evidence="2 4" key="1">
    <citation type="submission" date="2015-03" db="EMBL/GenBank/DDBJ databases">
        <authorList>
            <person name="Lepp D."/>
            <person name="Hassan Y.I."/>
            <person name="Li X.-Z."/>
            <person name="Zhou T."/>
        </authorList>
    </citation>
    <scope>NUCLEOTIDE SEQUENCE [LARGE SCALE GENOMIC DNA]</scope>
    <source>
        <strain evidence="2 4">Cr7-05</strain>
    </source>
</reference>
<evidence type="ECO:0000256" key="1">
    <source>
        <dbReference type="SAM" id="MobiDB-lite"/>
    </source>
</evidence>
<proteinExistence type="predicted"/>
<gene>
    <name evidence="3" type="ORF">SAMN04488059_11733</name>
    <name evidence="2" type="ORF">WH91_01760</name>
</gene>
<evidence type="ECO:0000313" key="3">
    <source>
        <dbReference type="EMBL" id="SFD00465.1"/>
    </source>
</evidence>
<keyword evidence="4" id="KW-1185">Reference proteome</keyword>
<dbReference type="Proteomes" id="UP000182258">
    <property type="component" value="Unassembled WGS sequence"/>
</dbReference>
<evidence type="ECO:0000313" key="4">
    <source>
        <dbReference type="Proteomes" id="UP000033519"/>
    </source>
</evidence>
<dbReference type="EMBL" id="FOMB01000017">
    <property type="protein sequence ID" value="SFD00465.1"/>
    <property type="molecule type" value="Genomic_DNA"/>
</dbReference>
<dbReference type="STRING" id="728005.SAMN04488059_11733"/>
<feature type="region of interest" description="Disordered" evidence="1">
    <location>
        <begin position="86"/>
        <end position="107"/>
    </location>
</feature>
<dbReference type="AlphaFoldDB" id="A0A0F5Q111"/>
<evidence type="ECO:0000313" key="2">
    <source>
        <dbReference type="EMBL" id="KKC34602.1"/>
    </source>
</evidence>